<dbReference type="GO" id="GO:0005929">
    <property type="term" value="C:cilium"/>
    <property type="evidence" value="ECO:0007669"/>
    <property type="project" value="UniProtKB-SubCell"/>
</dbReference>
<evidence type="ECO:0000256" key="1">
    <source>
        <dbReference type="ARBA" id="ARBA00004138"/>
    </source>
</evidence>
<dbReference type="AlphaFoldDB" id="G2HDT0"/>
<reference evidence="9" key="1">
    <citation type="journal article" date="2011" name="Funct. Integr. Genomics">
        <title>Major chimpanzee-specific structural changes in sperm development-associated genes.</title>
        <authorList>
            <person name="Kim R.N."/>
            <person name="Kim D.W."/>
            <person name="Choi S.H."/>
            <person name="Chae S.H."/>
            <person name="Nam S.H."/>
            <person name="Kim D.W."/>
            <person name="Kim A."/>
            <person name="Kang A."/>
            <person name="Park K.H."/>
            <person name="Lee Y.S."/>
            <person name="Hirai M."/>
            <person name="Suzuki Y."/>
            <person name="Sugano S."/>
            <person name="Hashimoto K."/>
            <person name="Kim D.S."/>
            <person name="Park H.S."/>
        </authorList>
    </citation>
    <scope>NUCLEOTIDE SEQUENCE</scope>
    <source>
        <tissue evidence="9">Testis</tissue>
    </source>
</reference>
<dbReference type="Gene3D" id="1.25.40.10">
    <property type="entry name" value="Tetratricopeptide repeat domain"/>
    <property type="match status" value="2"/>
</dbReference>
<keyword evidence="4" id="KW-0677">Repeat</keyword>
<proteinExistence type="evidence at transcript level"/>
<evidence type="ECO:0000256" key="2">
    <source>
        <dbReference type="ARBA" id="ARBA00007834"/>
    </source>
</evidence>
<dbReference type="FunFam" id="1.25.40.10:FF:000588">
    <property type="entry name" value="Intraflagellar transport protein 56"/>
    <property type="match status" value="1"/>
</dbReference>
<evidence type="ECO:0000256" key="3">
    <source>
        <dbReference type="ARBA" id="ARBA00019387"/>
    </source>
</evidence>
<comment type="similarity">
    <text evidence="2">Belongs to the IFT56 family.</text>
</comment>
<evidence type="ECO:0000256" key="4">
    <source>
        <dbReference type="ARBA" id="ARBA00022737"/>
    </source>
</evidence>
<sequence>MMLSRAKPAVGRGVQHTDKRKKKGRKIPKLEELLSKRDFTGAITLLEFKRHVGEEEEDTNLWIGYCAFHLGDYKRALEEYENATKEENCNSEVWVNLACTYFFLGMYKQAEAAGFKASKSRLQNRLLFHLAHKAELKSLMDNASLSFEFAKELIRHNLVVFRGGEGALQVLPPLVDVIPEARLNLVIYYLRQDDVQEAYNLIKDLEPTTPQEYILKGVVNAALGQEMGSRDHMKIAQQFFQLVGGSASECDTIPGRQCMASCFFLLKQFDDVLIYLNSFKSYFYNDDIFNFNYAQAKAATGNTSEGEEAFLLIQSEKMKNDYIYLSWLARCYIMNKKPRLAWELYLKMETSGESFSLLQLIANDCYKMGQFYYSAKAFDVLERLDPNPEYWEGKRGACVGIFQMIVAGREPKETLREVLHLLRSTGNTQVEYMIRIMKKWAKENRVSI</sequence>
<evidence type="ECO:0000256" key="7">
    <source>
        <dbReference type="ARBA" id="ARBA00032501"/>
    </source>
</evidence>
<protein>
    <recommendedName>
        <fullName evidence="3">Intraflagellar transport protein 56</fullName>
    </recommendedName>
    <alternativeName>
        <fullName evidence="7">Tetratricopeptide repeat protein 26</fullName>
    </alternativeName>
</protein>
<evidence type="ECO:0000256" key="5">
    <source>
        <dbReference type="ARBA" id="ARBA00022803"/>
    </source>
</evidence>
<dbReference type="SUPFAM" id="SSF48452">
    <property type="entry name" value="TPR-like"/>
    <property type="match status" value="2"/>
</dbReference>
<name>G2HDT0_PANTR</name>
<dbReference type="InterPro" id="IPR011990">
    <property type="entry name" value="TPR-like_helical_dom_sf"/>
</dbReference>
<dbReference type="FunFam" id="1.25.40.10:FF:000136">
    <property type="entry name" value="Tetratricopeptide repeat domain 26"/>
    <property type="match status" value="1"/>
</dbReference>
<evidence type="ECO:0000256" key="6">
    <source>
        <dbReference type="ARBA" id="ARBA00023273"/>
    </source>
</evidence>
<evidence type="ECO:0000256" key="8">
    <source>
        <dbReference type="SAM" id="MobiDB-lite"/>
    </source>
</evidence>
<feature type="region of interest" description="Disordered" evidence="8">
    <location>
        <begin position="1"/>
        <end position="24"/>
    </location>
</feature>
<keyword evidence="6" id="KW-0966">Cell projection</keyword>
<comment type="subcellular location">
    <subcellularLocation>
        <location evidence="1">Cell projection</location>
        <location evidence="1">Cilium</location>
    </subcellularLocation>
</comment>
<dbReference type="PANTHER" id="PTHR14781:SF0">
    <property type="entry name" value="INTRAFLAGELLAR TRANSPORT PROTEIN 56"/>
    <property type="match status" value="1"/>
</dbReference>
<dbReference type="PANTHER" id="PTHR14781">
    <property type="entry name" value="INTRAFLAGELLAR TRANSPORT PROTEIN 56"/>
    <property type="match status" value="1"/>
</dbReference>
<dbReference type="InterPro" id="IPR030511">
    <property type="entry name" value="TTC26"/>
</dbReference>
<keyword evidence="5" id="KW-0802">TPR repeat</keyword>
<accession>G2HDT0</accession>
<organism evidence="9">
    <name type="scientific">Pan troglodytes</name>
    <name type="common">Chimpanzee</name>
    <dbReference type="NCBI Taxonomy" id="9598"/>
    <lineage>
        <taxon>Eukaryota</taxon>
        <taxon>Metazoa</taxon>
        <taxon>Chordata</taxon>
        <taxon>Craniata</taxon>
        <taxon>Vertebrata</taxon>
        <taxon>Euteleostomi</taxon>
        <taxon>Mammalia</taxon>
        <taxon>Eutheria</taxon>
        <taxon>Euarchontoglires</taxon>
        <taxon>Primates</taxon>
        <taxon>Haplorrhini</taxon>
        <taxon>Catarrhini</taxon>
        <taxon>Hominidae</taxon>
        <taxon>Pan</taxon>
    </lineage>
</organism>
<evidence type="ECO:0000313" key="9">
    <source>
        <dbReference type="EMBL" id="BAK61888.1"/>
    </source>
</evidence>
<dbReference type="EMBL" id="AK304894">
    <property type="protein sequence ID" value="BAK61888.1"/>
    <property type="molecule type" value="mRNA"/>
</dbReference>